<sequence>MGAAVCGPPWDCRGGDCCVRTDTGIAGAEASADRHGIAEVGAAECGSPPM</sequence>
<name>A0ABX2DKB0_9BACL</name>
<organism evidence="1 2">
    <name type="scientific">Paenibacillus tritici</name>
    <dbReference type="NCBI Taxonomy" id="1873425"/>
    <lineage>
        <taxon>Bacteria</taxon>
        <taxon>Bacillati</taxon>
        <taxon>Bacillota</taxon>
        <taxon>Bacilli</taxon>
        <taxon>Bacillales</taxon>
        <taxon>Paenibacillaceae</taxon>
        <taxon>Paenibacillus</taxon>
    </lineage>
</organism>
<dbReference type="RefSeq" id="WP_173129750.1">
    <property type="nucleotide sequence ID" value="NZ_JABMKX010000003.1"/>
</dbReference>
<evidence type="ECO:0000313" key="1">
    <source>
        <dbReference type="EMBL" id="NQX45056.1"/>
    </source>
</evidence>
<comment type="caution">
    <text evidence="1">The sequence shown here is derived from an EMBL/GenBank/DDBJ whole genome shotgun (WGS) entry which is preliminary data.</text>
</comment>
<gene>
    <name evidence="1" type="ORF">HQN87_06910</name>
</gene>
<proteinExistence type="predicted"/>
<evidence type="ECO:0000313" key="2">
    <source>
        <dbReference type="Proteomes" id="UP000711047"/>
    </source>
</evidence>
<protein>
    <submittedName>
        <fullName evidence="1">Uncharacterized protein</fullName>
    </submittedName>
</protein>
<dbReference type="Proteomes" id="UP000711047">
    <property type="component" value="Unassembled WGS sequence"/>
</dbReference>
<reference evidence="1 2" key="1">
    <citation type="submission" date="2020-05" db="EMBL/GenBank/DDBJ databases">
        <title>Paenibacillus glebae, sp. nov., Paenibacillus humi sp. nov., Paenibacillus pedi sp. nov., Paenibacillus terrestris sp. nov. and Paenibacillus terricola sp. nov., isolated from a forest top soil sample.</title>
        <authorList>
            <person name="Qi S."/>
            <person name="Carlier A."/>
            <person name="Cnockaert M."/>
            <person name="Vandamme P."/>
        </authorList>
    </citation>
    <scope>NUCLEOTIDE SEQUENCE [LARGE SCALE GENOMIC DNA]</scope>
    <source>
        <strain evidence="1 2">LMG 29502</strain>
    </source>
</reference>
<dbReference type="EMBL" id="JABMKX010000003">
    <property type="protein sequence ID" value="NQX45056.1"/>
    <property type="molecule type" value="Genomic_DNA"/>
</dbReference>
<keyword evidence="2" id="KW-1185">Reference proteome</keyword>
<accession>A0ABX2DKB0</accession>